<evidence type="ECO:0000256" key="7">
    <source>
        <dbReference type="ARBA" id="ARBA00023136"/>
    </source>
</evidence>
<feature type="transmembrane region" description="Helical" evidence="8">
    <location>
        <begin position="151"/>
        <end position="173"/>
    </location>
</feature>
<proteinExistence type="inferred from homology"/>
<feature type="transmembrane region" description="Helical" evidence="8">
    <location>
        <begin position="308"/>
        <end position="326"/>
    </location>
</feature>
<dbReference type="KEGG" id="palr:HGI30_01055"/>
<keyword evidence="10" id="KW-1185">Reference proteome</keyword>
<gene>
    <name evidence="9" type="ORF">HGI30_01055</name>
</gene>
<dbReference type="Pfam" id="PF01032">
    <property type="entry name" value="FecCD"/>
    <property type="match status" value="1"/>
</dbReference>
<comment type="similarity">
    <text evidence="2">Belongs to the binding-protein-dependent transport system permease family. FecCD subfamily.</text>
</comment>
<comment type="subcellular location">
    <subcellularLocation>
        <location evidence="1">Cell membrane</location>
        <topology evidence="1">Multi-pass membrane protein</topology>
    </subcellularLocation>
</comment>
<feature type="transmembrane region" description="Helical" evidence="8">
    <location>
        <begin position="238"/>
        <end position="265"/>
    </location>
</feature>
<keyword evidence="3" id="KW-0813">Transport</keyword>
<evidence type="ECO:0000313" key="10">
    <source>
        <dbReference type="Proteomes" id="UP000502136"/>
    </source>
</evidence>
<evidence type="ECO:0000256" key="3">
    <source>
        <dbReference type="ARBA" id="ARBA00022448"/>
    </source>
</evidence>
<name>A0A6H2GSE7_9BACL</name>
<dbReference type="InterPro" id="IPR037294">
    <property type="entry name" value="ABC_BtuC-like"/>
</dbReference>
<protein>
    <submittedName>
        <fullName evidence="9">Iron ABC transporter permease</fullName>
    </submittedName>
</protein>
<organism evidence="9 10">
    <name type="scientific">Paenibacillus albicereus</name>
    <dbReference type="NCBI Taxonomy" id="2726185"/>
    <lineage>
        <taxon>Bacteria</taxon>
        <taxon>Bacillati</taxon>
        <taxon>Bacillota</taxon>
        <taxon>Bacilli</taxon>
        <taxon>Bacillales</taxon>
        <taxon>Paenibacillaceae</taxon>
        <taxon>Paenibacillus</taxon>
    </lineage>
</organism>
<evidence type="ECO:0000256" key="2">
    <source>
        <dbReference type="ARBA" id="ARBA00007935"/>
    </source>
</evidence>
<dbReference type="FunFam" id="1.10.3470.10:FF:000001">
    <property type="entry name" value="Vitamin B12 ABC transporter permease BtuC"/>
    <property type="match status" value="1"/>
</dbReference>
<sequence length="335" mass="34879">MKRSKTLPAAILLMAPAAALLLVVFSALYGAKSIGAADVWAAVTRFDPGNVDHQIIRHSRLPRGFGALLVGAFLAVSGALMQGITRNPLASPSLLGVADGSVLAVTLAMVFLPDLSGTGLIFVSMAGSALGAAIVFGIASLVPGGSSPVKLAILGALAGMFLGGIADALAMYFRIPQKISFWYNARLHQMDPELVQLALPFAIIGLALALLLARPVSALALGEETGASLGQNVRRVKLLSILAVVLLTGTAVAIAGKIAFIGLIIPHIARFIAGSDYRWIIPLSAVLGALFLTFCDLLSRFMNAPFETPIGIVTALFGVPFFLYLIRRKGASSHA</sequence>
<dbReference type="GO" id="GO:0022857">
    <property type="term" value="F:transmembrane transporter activity"/>
    <property type="evidence" value="ECO:0007669"/>
    <property type="project" value="InterPro"/>
</dbReference>
<evidence type="ECO:0000256" key="8">
    <source>
        <dbReference type="SAM" id="Phobius"/>
    </source>
</evidence>
<feature type="transmembrane region" description="Helical" evidence="8">
    <location>
        <begin position="6"/>
        <end position="29"/>
    </location>
</feature>
<dbReference type="SUPFAM" id="SSF81345">
    <property type="entry name" value="ABC transporter involved in vitamin B12 uptake, BtuC"/>
    <property type="match status" value="1"/>
</dbReference>
<feature type="transmembrane region" description="Helical" evidence="8">
    <location>
        <begin position="277"/>
        <end position="302"/>
    </location>
</feature>
<dbReference type="Proteomes" id="UP000502136">
    <property type="component" value="Chromosome"/>
</dbReference>
<dbReference type="Gene3D" id="1.10.3470.10">
    <property type="entry name" value="ABC transporter involved in vitamin B12 uptake, BtuC"/>
    <property type="match status" value="1"/>
</dbReference>
<evidence type="ECO:0000313" key="9">
    <source>
        <dbReference type="EMBL" id="QJC50330.1"/>
    </source>
</evidence>
<keyword evidence="5 8" id="KW-0812">Transmembrane</keyword>
<dbReference type="GO" id="GO:0005886">
    <property type="term" value="C:plasma membrane"/>
    <property type="evidence" value="ECO:0007669"/>
    <property type="project" value="UniProtKB-SubCell"/>
</dbReference>
<evidence type="ECO:0000256" key="4">
    <source>
        <dbReference type="ARBA" id="ARBA00022475"/>
    </source>
</evidence>
<dbReference type="PANTHER" id="PTHR30472">
    <property type="entry name" value="FERRIC ENTEROBACTIN TRANSPORT SYSTEM PERMEASE PROTEIN"/>
    <property type="match status" value="1"/>
</dbReference>
<dbReference type="PANTHER" id="PTHR30472:SF30">
    <property type="entry name" value="IRON-UPTAKE SYSTEM PERMEASE PROTEIN FEUB"/>
    <property type="match status" value="1"/>
</dbReference>
<accession>A0A6H2GSE7</accession>
<dbReference type="GO" id="GO:0033214">
    <property type="term" value="P:siderophore-iron import into cell"/>
    <property type="evidence" value="ECO:0007669"/>
    <property type="project" value="TreeGrafter"/>
</dbReference>
<keyword evidence="6 8" id="KW-1133">Transmembrane helix</keyword>
<feature type="transmembrane region" description="Helical" evidence="8">
    <location>
        <begin position="65"/>
        <end position="84"/>
    </location>
</feature>
<feature type="transmembrane region" description="Helical" evidence="8">
    <location>
        <begin position="194"/>
        <end position="213"/>
    </location>
</feature>
<dbReference type="AlphaFoldDB" id="A0A6H2GSE7"/>
<dbReference type="InterPro" id="IPR000522">
    <property type="entry name" value="ABC_transptr_permease_BtuC"/>
</dbReference>
<dbReference type="EMBL" id="CP051428">
    <property type="protein sequence ID" value="QJC50330.1"/>
    <property type="molecule type" value="Genomic_DNA"/>
</dbReference>
<reference evidence="9 10" key="1">
    <citation type="submission" date="2020-04" db="EMBL/GenBank/DDBJ databases">
        <title>Novel Paenibacillus strain UniB2 isolated from commercial digestive syrup.</title>
        <authorList>
            <person name="Thorat V."/>
            <person name="Kirdat K."/>
            <person name="Tiwarekar B."/>
            <person name="Yadav A."/>
        </authorList>
    </citation>
    <scope>NUCLEOTIDE SEQUENCE [LARGE SCALE GENOMIC DNA]</scope>
    <source>
        <strain evidence="9 10">UniB2</strain>
    </source>
</reference>
<keyword evidence="7 8" id="KW-0472">Membrane</keyword>
<keyword evidence="4" id="KW-1003">Cell membrane</keyword>
<feature type="transmembrane region" description="Helical" evidence="8">
    <location>
        <begin position="119"/>
        <end position="139"/>
    </location>
</feature>
<dbReference type="CDD" id="cd06550">
    <property type="entry name" value="TM_ABC_iron-siderophores_like"/>
    <property type="match status" value="1"/>
</dbReference>
<evidence type="ECO:0000256" key="1">
    <source>
        <dbReference type="ARBA" id="ARBA00004651"/>
    </source>
</evidence>
<feature type="transmembrane region" description="Helical" evidence="8">
    <location>
        <begin position="90"/>
        <end position="112"/>
    </location>
</feature>
<evidence type="ECO:0000256" key="5">
    <source>
        <dbReference type="ARBA" id="ARBA00022692"/>
    </source>
</evidence>
<evidence type="ECO:0000256" key="6">
    <source>
        <dbReference type="ARBA" id="ARBA00022989"/>
    </source>
</evidence>
<dbReference type="RefSeq" id="WP_168906012.1">
    <property type="nucleotide sequence ID" value="NZ_CP051428.1"/>
</dbReference>